<dbReference type="FunFam" id="3.30.160.60:FF:000416">
    <property type="entry name" value="zinc finger protein 879 isoform X1"/>
    <property type="match status" value="1"/>
</dbReference>
<dbReference type="PROSITE" id="PS50280">
    <property type="entry name" value="SET"/>
    <property type="match status" value="1"/>
</dbReference>
<evidence type="ECO:0000256" key="19">
    <source>
        <dbReference type="ARBA" id="ARBA00047984"/>
    </source>
</evidence>
<evidence type="ECO:0000259" key="26">
    <source>
        <dbReference type="PROSITE" id="PS50157"/>
    </source>
</evidence>
<dbReference type="FunFam" id="3.30.160.60:FF:000358">
    <property type="entry name" value="zinc finger protein 24"/>
    <property type="match status" value="2"/>
</dbReference>
<dbReference type="FunFam" id="3.40.50.300:FF:000626">
    <property type="entry name" value="probable ATP-dependent RNA helicase DDX47"/>
    <property type="match status" value="1"/>
</dbReference>
<dbReference type="InterPro" id="IPR014014">
    <property type="entry name" value="RNA_helicase_DEAD_Q_motif"/>
</dbReference>
<evidence type="ECO:0000256" key="20">
    <source>
        <dbReference type="ARBA" id="ARBA00064148"/>
    </source>
</evidence>
<dbReference type="GO" id="GO:0000978">
    <property type="term" value="F:RNA polymerase II cis-regulatory region sequence-specific DNA binding"/>
    <property type="evidence" value="ECO:0007669"/>
    <property type="project" value="TreeGrafter"/>
</dbReference>
<feature type="domain" description="C2H2-type" evidence="26">
    <location>
        <begin position="920"/>
        <end position="947"/>
    </location>
</feature>
<dbReference type="PROSITE" id="PS00028">
    <property type="entry name" value="ZINC_FINGER_C2H2_1"/>
    <property type="match status" value="12"/>
</dbReference>
<gene>
    <name evidence="31" type="ORF">HF521_015884</name>
</gene>
<dbReference type="PROSITE" id="PS51195">
    <property type="entry name" value="Q_MOTIF"/>
    <property type="match status" value="1"/>
</dbReference>
<dbReference type="GO" id="GO:0003723">
    <property type="term" value="F:RNA binding"/>
    <property type="evidence" value="ECO:0007669"/>
    <property type="project" value="UniProtKB-KW"/>
</dbReference>
<sequence length="1171" mass="132917">MADSPEAGDPEISEESHEEEAEVTLEEENVEPTKSFKELGVTEVLCEACDLLGWKTPTKIQIEAIPVALEGRDVIGLAETGSGKTGAFAVPILQSLLLSPQRLHTLVLTPTRELAFQISEQFEALGSSIGVKTAVIVGGIDMMSQSLVLAKKPHVVIATPGRLIDHLENTKGFNLRAVKFLVMDEADRILNMDFESEVDKILKVIPRERHTFLFSATMTKKVQKLQRAALKDPVKCAVSTKYATVDKLQQYYIFIPAKYKDCYLVSILNELAGNSFMVFCSTCNNTQRVTLLLRNLGITAIPLHGQMSQNKRLGALNKFKSKSRSVLLATDVASRGLDIPHVDCVINFDIPTHSKDYIHRVGRTARAGRSGKSITFVTQYDVELFQRIETLIGKKLPAFPTQEEEVMMLVERVSEAQRFARLEMKEQGEKRKRKGREEEGDDAEHSSGVRKKVKGGKFAGGRGAGSGRRWLQERALMYAFSMLRLKFLTSILLLNPMLSKSVQIEKPMTAQGSSGSVSLFSPEDQLNAGFQKKPIKEDPEDEENHFQRTSSWEGHVTPLDQKNEGIHQKLIKEEPEDGDYSCSETSSCVVDRQNEEFNEKPLKEEPAEDEYLYCEYCNSFFINKCEIHGPALFLPDTPVPQGVSDRARQTLPPGLEVRESVIPYAGLGVFNKGDTIPVGAHFGPYQGDLVDKEEALGSSYSWVIYKNRHFEKYIDGKKVTHANWMRYVNCADNKGESNLLVVQYQGEIFYRCSHPIKTRQELLVWYDEKYAWDLGITFNSIWEKKCSLSETSGCLLGGFSCSLCSLFYTTQIDLNKHIEKYHGEENTSMLRSEELKDETQKNTRNPAYTAFESAKPSCVPKEVYCCSQCGKRFAGRRNLKQHQRIHTGERPFLCSQCGKHFARQSHLQAHQTIHTGEKLYPCSQCGKRFNRESTLQQHRRIHTGEKPYQCSECGKSFTYQNGLQRHHRIHTGEKPFTCSECGKRFAYHSALQLHQHVHTGEKPYICSVCGKSFRQSNSLQIHQLIHTGEKPYPCLQCGKVFHQQNNLQIHQRIHTGEKPFHCGQCGKSFNQESTLQRHQRAHTGERPYHCSQCRKSFARLCHLKRHEQIHTGERPYQCSQCGKDFNRDSSLQRHKLTHTGQKLYSCSQCGKNFTRQSNLKIHQQIHNGEKQ</sequence>
<evidence type="ECO:0000256" key="9">
    <source>
        <dbReference type="ARBA" id="ARBA00022741"/>
    </source>
</evidence>
<evidence type="ECO:0000313" key="31">
    <source>
        <dbReference type="EMBL" id="KAF7686522.1"/>
    </source>
</evidence>
<evidence type="ECO:0000256" key="5">
    <source>
        <dbReference type="ARBA" id="ARBA00022679"/>
    </source>
</evidence>
<dbReference type="FunFam" id="3.30.160.60:FF:000663">
    <property type="entry name" value="Zinc finger protein 45"/>
    <property type="match status" value="1"/>
</dbReference>
<evidence type="ECO:0000256" key="7">
    <source>
        <dbReference type="ARBA" id="ARBA00022723"/>
    </source>
</evidence>
<name>A0A8T0A459_SILME</name>
<feature type="domain" description="C2H2-type" evidence="26">
    <location>
        <begin position="1032"/>
        <end position="1059"/>
    </location>
</feature>
<dbReference type="Pfam" id="PF00271">
    <property type="entry name" value="Helicase_C"/>
    <property type="match status" value="1"/>
</dbReference>
<dbReference type="Pfam" id="PF00270">
    <property type="entry name" value="DEAD"/>
    <property type="match status" value="1"/>
</dbReference>
<feature type="domain" description="C2H2-type" evidence="26">
    <location>
        <begin position="892"/>
        <end position="919"/>
    </location>
</feature>
<keyword evidence="9" id="KW-0547">Nucleotide-binding</keyword>
<dbReference type="Pfam" id="PF00096">
    <property type="entry name" value="zf-C2H2"/>
    <property type="match status" value="10"/>
</dbReference>
<dbReference type="GO" id="GO:0003724">
    <property type="term" value="F:RNA helicase activity"/>
    <property type="evidence" value="ECO:0007669"/>
    <property type="project" value="UniProtKB-EC"/>
</dbReference>
<dbReference type="AlphaFoldDB" id="A0A8T0A459"/>
<evidence type="ECO:0000259" key="27">
    <source>
        <dbReference type="PROSITE" id="PS50280"/>
    </source>
</evidence>
<evidence type="ECO:0000256" key="12">
    <source>
        <dbReference type="ARBA" id="ARBA00022806"/>
    </source>
</evidence>
<dbReference type="InterPro" id="IPR050589">
    <property type="entry name" value="Ikaros_C2H2-ZF"/>
</dbReference>
<evidence type="ECO:0000256" key="13">
    <source>
        <dbReference type="ARBA" id="ARBA00022833"/>
    </source>
</evidence>
<evidence type="ECO:0000256" key="10">
    <source>
        <dbReference type="ARBA" id="ARBA00022771"/>
    </source>
</evidence>
<dbReference type="InterPro" id="IPR001214">
    <property type="entry name" value="SET_dom"/>
</dbReference>
<evidence type="ECO:0000256" key="1">
    <source>
        <dbReference type="ARBA" id="ARBA00004123"/>
    </source>
</evidence>
<dbReference type="FunFam" id="3.30.160.60:FF:001498">
    <property type="entry name" value="Zinc finger protein 404"/>
    <property type="match status" value="1"/>
</dbReference>
<dbReference type="EMBL" id="JABFDY010000029">
    <property type="protein sequence ID" value="KAF7686522.1"/>
    <property type="molecule type" value="Genomic_DNA"/>
</dbReference>
<accession>A0A8T0A459</accession>
<dbReference type="GO" id="GO:0008270">
    <property type="term" value="F:zinc ion binding"/>
    <property type="evidence" value="ECO:0007669"/>
    <property type="project" value="UniProtKB-KW"/>
</dbReference>
<feature type="domain" description="C2H2-type" evidence="26">
    <location>
        <begin position="1004"/>
        <end position="1031"/>
    </location>
</feature>
<evidence type="ECO:0000256" key="16">
    <source>
        <dbReference type="ARBA" id="ARBA00023125"/>
    </source>
</evidence>
<evidence type="ECO:0000259" key="28">
    <source>
        <dbReference type="PROSITE" id="PS51192"/>
    </source>
</evidence>
<evidence type="ECO:0000256" key="14">
    <source>
        <dbReference type="ARBA" id="ARBA00022840"/>
    </source>
</evidence>
<dbReference type="PROSITE" id="PS51194">
    <property type="entry name" value="HELICASE_CTER"/>
    <property type="match status" value="1"/>
</dbReference>
<feature type="domain" description="C2H2-type" evidence="26">
    <location>
        <begin position="864"/>
        <end position="891"/>
    </location>
</feature>
<feature type="domain" description="C2H2-type" evidence="26">
    <location>
        <begin position="799"/>
        <end position="827"/>
    </location>
</feature>
<keyword evidence="7" id="KW-0479">Metal-binding</keyword>
<dbReference type="InterPro" id="IPR000629">
    <property type="entry name" value="RNA-helicase_DEAD-box_CS"/>
</dbReference>
<reference evidence="31" key="1">
    <citation type="submission" date="2020-08" db="EMBL/GenBank/DDBJ databases">
        <title>Chromosome-level assembly of Southern catfish (Silurus meridionalis) provides insights into visual adaptation to the nocturnal and benthic lifestyles.</title>
        <authorList>
            <person name="Zhang Y."/>
            <person name="Wang D."/>
            <person name="Peng Z."/>
        </authorList>
    </citation>
    <scope>NUCLEOTIDE SEQUENCE</scope>
    <source>
        <strain evidence="31">SWU-2019-XX</strain>
        <tissue evidence="31">Muscle</tissue>
    </source>
</reference>
<feature type="domain" description="C2H2-type" evidence="26">
    <location>
        <begin position="1144"/>
        <end position="1171"/>
    </location>
</feature>
<feature type="domain" description="C2H2-type" evidence="26">
    <location>
        <begin position="948"/>
        <end position="975"/>
    </location>
</feature>
<comment type="caution">
    <text evidence="31">The sequence shown here is derived from an EMBL/GenBank/DDBJ whole genome shotgun (WGS) entry which is preliminary data.</text>
</comment>
<comment type="similarity">
    <text evidence="18">Belongs to the DEAD box helicase family. DDX47/RRP3 subfamily.</text>
</comment>
<keyword evidence="12" id="KW-0347">Helicase</keyword>
<dbReference type="Gene3D" id="3.30.160.60">
    <property type="entry name" value="Classic Zinc Finger"/>
    <property type="match status" value="11"/>
</dbReference>
<dbReference type="InterPro" id="IPR046341">
    <property type="entry name" value="SET_dom_sf"/>
</dbReference>
<evidence type="ECO:0000256" key="15">
    <source>
        <dbReference type="ARBA" id="ARBA00022884"/>
    </source>
</evidence>
<evidence type="ECO:0000256" key="18">
    <source>
        <dbReference type="ARBA" id="ARBA00024350"/>
    </source>
</evidence>
<comment type="subcellular location">
    <subcellularLocation>
        <location evidence="1">Nucleus</location>
    </subcellularLocation>
</comment>
<dbReference type="Pfam" id="PF21549">
    <property type="entry name" value="PRDM2_PR"/>
    <property type="match status" value="1"/>
</dbReference>
<dbReference type="EC" id="3.6.4.13" evidence="3"/>
<proteinExistence type="inferred from homology"/>
<evidence type="ECO:0000259" key="30">
    <source>
        <dbReference type="PROSITE" id="PS51195"/>
    </source>
</evidence>
<dbReference type="GO" id="GO:0045893">
    <property type="term" value="P:positive regulation of DNA-templated transcription"/>
    <property type="evidence" value="ECO:0007669"/>
    <property type="project" value="UniProtKB-ARBA"/>
</dbReference>
<keyword evidence="13" id="KW-0862">Zinc</keyword>
<dbReference type="SUPFAM" id="SSF57667">
    <property type="entry name" value="beta-beta-alpha zinc fingers"/>
    <property type="match status" value="6"/>
</dbReference>
<feature type="domain" description="SET" evidence="27">
    <location>
        <begin position="653"/>
        <end position="767"/>
    </location>
</feature>
<keyword evidence="5" id="KW-0808">Transferase</keyword>
<dbReference type="FunFam" id="3.30.160.60:FF:001732">
    <property type="entry name" value="Zgc:162936"/>
    <property type="match status" value="1"/>
</dbReference>
<feature type="region of interest" description="Disordered" evidence="25">
    <location>
        <begin position="422"/>
        <end position="466"/>
    </location>
</feature>
<feature type="region of interest" description="Disordered" evidence="25">
    <location>
        <begin position="535"/>
        <end position="559"/>
    </location>
</feature>
<feature type="domain" description="C2H2-type" evidence="26">
    <location>
        <begin position="1088"/>
        <end position="1115"/>
    </location>
</feature>
<evidence type="ECO:0000256" key="21">
    <source>
        <dbReference type="ARBA" id="ARBA00072892"/>
    </source>
</evidence>
<dbReference type="InterPro" id="IPR001650">
    <property type="entry name" value="Helicase_C-like"/>
</dbReference>
<dbReference type="GO" id="GO:0005730">
    <property type="term" value="C:nucleolus"/>
    <property type="evidence" value="ECO:0007669"/>
    <property type="project" value="UniProtKB-ARBA"/>
</dbReference>
<dbReference type="CDD" id="cd19193">
    <property type="entry name" value="PR-SET_PRDM7_9"/>
    <property type="match status" value="1"/>
</dbReference>
<feature type="domain" description="C2H2-type" evidence="26">
    <location>
        <begin position="1116"/>
        <end position="1143"/>
    </location>
</feature>
<feature type="domain" description="C2H2-type" evidence="26">
    <location>
        <begin position="1060"/>
        <end position="1087"/>
    </location>
</feature>
<organism evidence="31 32">
    <name type="scientific">Silurus meridionalis</name>
    <name type="common">Southern catfish</name>
    <name type="synonym">Silurus soldatovi meridionalis</name>
    <dbReference type="NCBI Taxonomy" id="175797"/>
    <lineage>
        <taxon>Eukaryota</taxon>
        <taxon>Metazoa</taxon>
        <taxon>Chordata</taxon>
        <taxon>Craniata</taxon>
        <taxon>Vertebrata</taxon>
        <taxon>Euteleostomi</taxon>
        <taxon>Actinopterygii</taxon>
        <taxon>Neopterygii</taxon>
        <taxon>Teleostei</taxon>
        <taxon>Ostariophysi</taxon>
        <taxon>Siluriformes</taxon>
        <taxon>Siluridae</taxon>
        <taxon>Silurus</taxon>
    </lineage>
</organism>
<dbReference type="GO" id="GO:0003700">
    <property type="term" value="F:DNA-binding transcription factor activity"/>
    <property type="evidence" value="ECO:0007669"/>
    <property type="project" value="TreeGrafter"/>
</dbReference>
<evidence type="ECO:0000256" key="23">
    <source>
        <dbReference type="PROSITE-ProRule" id="PRU00042"/>
    </source>
</evidence>
<evidence type="ECO:0000256" key="11">
    <source>
        <dbReference type="ARBA" id="ARBA00022801"/>
    </source>
</evidence>
<dbReference type="SMART" id="SM00487">
    <property type="entry name" value="DEXDc"/>
    <property type="match status" value="1"/>
</dbReference>
<evidence type="ECO:0000256" key="25">
    <source>
        <dbReference type="SAM" id="MobiDB-lite"/>
    </source>
</evidence>
<keyword evidence="16" id="KW-0238">DNA-binding</keyword>
<evidence type="ECO:0000256" key="24">
    <source>
        <dbReference type="PROSITE-ProRule" id="PRU00552"/>
    </source>
</evidence>
<dbReference type="PANTHER" id="PTHR24404:SF111">
    <property type="entry name" value="GASTRULA ZINC FINGER PROTEIN XLCGF49.1-LIKE-RELATED"/>
    <property type="match status" value="1"/>
</dbReference>
<dbReference type="Gene3D" id="2.170.270.10">
    <property type="entry name" value="SET domain"/>
    <property type="match status" value="1"/>
</dbReference>
<dbReference type="FunFam" id="3.30.160.60:FF:002005">
    <property type="entry name" value="Zinc finger protein 200"/>
    <property type="match status" value="1"/>
</dbReference>
<evidence type="ECO:0000256" key="22">
    <source>
        <dbReference type="ARBA" id="ARBA00075434"/>
    </source>
</evidence>
<evidence type="ECO:0000256" key="3">
    <source>
        <dbReference type="ARBA" id="ARBA00012552"/>
    </source>
</evidence>
<comment type="catalytic activity">
    <reaction evidence="19">
        <text>ATP + H2O = ADP + phosphate + H(+)</text>
        <dbReference type="Rhea" id="RHEA:13065"/>
        <dbReference type="ChEBI" id="CHEBI:15377"/>
        <dbReference type="ChEBI" id="CHEBI:15378"/>
        <dbReference type="ChEBI" id="CHEBI:30616"/>
        <dbReference type="ChEBI" id="CHEBI:43474"/>
        <dbReference type="ChEBI" id="CHEBI:456216"/>
        <dbReference type="EC" id="3.6.4.13"/>
    </reaction>
</comment>
<dbReference type="InterPro" id="IPR036236">
    <property type="entry name" value="Znf_C2H2_sf"/>
</dbReference>
<protein>
    <recommendedName>
        <fullName evidence="21">Probable ATP-dependent RNA helicase DDX47</fullName>
        <ecNumber evidence="3">3.6.4.13</ecNumber>
    </recommendedName>
    <alternativeName>
        <fullName evidence="22">DEAD box protein 47</fullName>
    </alternativeName>
</protein>
<dbReference type="InterPro" id="IPR044417">
    <property type="entry name" value="PRDM7_9_PR-SET"/>
</dbReference>
<comment type="similarity">
    <text evidence="2">Belongs to the krueppel C2H2-type zinc-finger protein family.</text>
</comment>
<keyword evidence="17" id="KW-0539">Nucleus</keyword>
<feature type="compositionally biased region" description="Gly residues" evidence="25">
    <location>
        <begin position="457"/>
        <end position="466"/>
    </location>
</feature>
<feature type="domain" description="C2H2-type" evidence="26">
    <location>
        <begin position="976"/>
        <end position="1003"/>
    </location>
</feature>
<feature type="compositionally biased region" description="Acidic residues" evidence="25">
    <location>
        <begin position="1"/>
        <end position="30"/>
    </location>
</feature>
<dbReference type="Gene3D" id="3.40.50.300">
    <property type="entry name" value="P-loop containing nucleotide triphosphate hydrolases"/>
    <property type="match status" value="2"/>
</dbReference>
<dbReference type="PROSITE" id="PS51192">
    <property type="entry name" value="HELICASE_ATP_BIND_1"/>
    <property type="match status" value="1"/>
</dbReference>
<dbReference type="SUPFAM" id="SSF52540">
    <property type="entry name" value="P-loop containing nucleoside triphosphate hydrolases"/>
    <property type="match status" value="1"/>
</dbReference>
<dbReference type="GO" id="GO:0016787">
    <property type="term" value="F:hydrolase activity"/>
    <property type="evidence" value="ECO:0007669"/>
    <property type="project" value="UniProtKB-KW"/>
</dbReference>
<evidence type="ECO:0000256" key="4">
    <source>
        <dbReference type="ARBA" id="ARBA00022603"/>
    </source>
</evidence>
<keyword evidence="14" id="KW-0067">ATP-binding</keyword>
<dbReference type="SMART" id="SM00490">
    <property type="entry name" value="HELICc"/>
    <property type="match status" value="1"/>
</dbReference>
<dbReference type="GO" id="GO:0032259">
    <property type="term" value="P:methylation"/>
    <property type="evidence" value="ECO:0007669"/>
    <property type="project" value="UniProtKB-KW"/>
</dbReference>
<dbReference type="Proteomes" id="UP000606274">
    <property type="component" value="Unassembled WGS sequence"/>
</dbReference>
<feature type="region of interest" description="Disordered" evidence="25">
    <location>
        <begin position="1"/>
        <end position="32"/>
    </location>
</feature>
<keyword evidence="6" id="KW-0949">S-adenosyl-L-methionine</keyword>
<dbReference type="GO" id="GO:0005694">
    <property type="term" value="C:chromosome"/>
    <property type="evidence" value="ECO:0007669"/>
    <property type="project" value="UniProtKB-ARBA"/>
</dbReference>
<evidence type="ECO:0000313" key="32">
    <source>
        <dbReference type="Proteomes" id="UP000606274"/>
    </source>
</evidence>
<keyword evidence="11" id="KW-0378">Hydrolase</keyword>
<comment type="subunit">
    <text evidence="20">Interacts with AGO1 and AGO2. Interacts with GABARAP. Interacts with NOL8; the interaction is RNA-dependent.</text>
</comment>
<dbReference type="CDD" id="cd17954">
    <property type="entry name" value="DEADc_DDX47"/>
    <property type="match status" value="1"/>
</dbReference>
<dbReference type="PROSITE" id="PS50157">
    <property type="entry name" value="ZINC_FINGER_C2H2_2"/>
    <property type="match status" value="12"/>
</dbReference>
<feature type="domain" description="DEAD-box RNA helicase Q" evidence="30">
    <location>
        <begin position="34"/>
        <end position="62"/>
    </location>
</feature>
<feature type="short sequence motif" description="Q motif" evidence="24">
    <location>
        <begin position="34"/>
        <end position="62"/>
    </location>
</feature>
<dbReference type="InterPro" id="IPR011545">
    <property type="entry name" value="DEAD/DEAH_box_helicase_dom"/>
</dbReference>
<keyword evidence="15" id="KW-0694">RNA-binding</keyword>
<keyword evidence="8" id="KW-0677">Repeat</keyword>
<feature type="domain" description="Helicase C-terminal" evidence="29">
    <location>
        <begin position="247"/>
        <end position="407"/>
    </location>
</feature>
<keyword evidence="4" id="KW-0489">Methyltransferase</keyword>
<evidence type="ECO:0000256" key="6">
    <source>
        <dbReference type="ARBA" id="ARBA00022691"/>
    </source>
</evidence>
<dbReference type="PANTHER" id="PTHR24404">
    <property type="entry name" value="ZINC FINGER PROTEIN"/>
    <property type="match status" value="1"/>
</dbReference>
<evidence type="ECO:0000256" key="8">
    <source>
        <dbReference type="ARBA" id="ARBA00022737"/>
    </source>
</evidence>
<dbReference type="FunFam" id="3.40.50.300:FF:000681">
    <property type="entry name" value="probable ATP-dependent RNA helicase DDX47"/>
    <property type="match status" value="1"/>
</dbReference>
<dbReference type="GO" id="GO:0005524">
    <property type="term" value="F:ATP binding"/>
    <property type="evidence" value="ECO:0007669"/>
    <property type="project" value="UniProtKB-KW"/>
</dbReference>
<dbReference type="InterPro" id="IPR027417">
    <property type="entry name" value="P-loop_NTPase"/>
</dbReference>
<evidence type="ECO:0000256" key="2">
    <source>
        <dbReference type="ARBA" id="ARBA00006991"/>
    </source>
</evidence>
<dbReference type="InterPro" id="IPR014001">
    <property type="entry name" value="Helicase_ATP-bd"/>
</dbReference>
<keyword evidence="32" id="KW-1185">Reference proteome</keyword>
<dbReference type="FunFam" id="3.30.160.60:FF:002343">
    <property type="entry name" value="Zinc finger protein 33A"/>
    <property type="match status" value="3"/>
</dbReference>
<keyword evidence="10 23" id="KW-0863">Zinc-finger</keyword>
<feature type="domain" description="Helicase ATP-binding" evidence="28">
    <location>
        <begin position="65"/>
        <end position="236"/>
    </location>
</feature>
<dbReference type="CDD" id="cd18787">
    <property type="entry name" value="SF2_C_DEAD"/>
    <property type="match status" value="1"/>
</dbReference>
<dbReference type="SMART" id="SM00355">
    <property type="entry name" value="ZnF_C2H2"/>
    <property type="match status" value="12"/>
</dbReference>
<dbReference type="InterPro" id="IPR013087">
    <property type="entry name" value="Znf_C2H2_type"/>
</dbReference>
<dbReference type="GO" id="GO:0042054">
    <property type="term" value="F:histone methyltransferase activity"/>
    <property type="evidence" value="ECO:0007669"/>
    <property type="project" value="InterPro"/>
</dbReference>
<dbReference type="PROSITE" id="PS00039">
    <property type="entry name" value="DEAD_ATP_HELICASE"/>
    <property type="match status" value="1"/>
</dbReference>
<evidence type="ECO:0000256" key="17">
    <source>
        <dbReference type="ARBA" id="ARBA00023242"/>
    </source>
</evidence>
<dbReference type="GO" id="GO:0006357">
    <property type="term" value="P:regulation of transcription by RNA polymerase II"/>
    <property type="evidence" value="ECO:0007669"/>
    <property type="project" value="TreeGrafter"/>
</dbReference>
<dbReference type="FunFam" id="3.30.160.60:FF:001155">
    <property type="entry name" value="Zinc finger 30C"/>
    <property type="match status" value="1"/>
</dbReference>
<dbReference type="GO" id="GO:0042254">
    <property type="term" value="P:ribosome biogenesis"/>
    <property type="evidence" value="ECO:0007669"/>
    <property type="project" value="UniProtKB-ARBA"/>
</dbReference>
<evidence type="ECO:0000259" key="29">
    <source>
        <dbReference type="PROSITE" id="PS51194"/>
    </source>
</evidence>
<dbReference type="InterPro" id="IPR044765">
    <property type="entry name" value="DDX47/Rrp3_DEADc"/>
</dbReference>